<dbReference type="SUPFAM" id="SSF46785">
    <property type="entry name" value="Winged helix' DNA-binding domain"/>
    <property type="match status" value="1"/>
</dbReference>
<dbReference type="InterPro" id="IPR004839">
    <property type="entry name" value="Aminotransferase_I/II_large"/>
</dbReference>
<dbReference type="Pfam" id="PF00155">
    <property type="entry name" value="Aminotran_1_2"/>
    <property type="match status" value="1"/>
</dbReference>
<dbReference type="PRINTS" id="PR00035">
    <property type="entry name" value="HTHGNTR"/>
</dbReference>
<evidence type="ECO:0000256" key="1">
    <source>
        <dbReference type="ARBA" id="ARBA00005384"/>
    </source>
</evidence>
<dbReference type="GO" id="GO:0003677">
    <property type="term" value="F:DNA binding"/>
    <property type="evidence" value="ECO:0007669"/>
    <property type="project" value="UniProtKB-KW"/>
</dbReference>
<dbReference type="InterPro" id="IPR015421">
    <property type="entry name" value="PyrdxlP-dep_Trfase_major"/>
</dbReference>
<proteinExistence type="inferred from homology"/>
<evidence type="ECO:0000313" key="9">
    <source>
        <dbReference type="Proteomes" id="UP000293342"/>
    </source>
</evidence>
<feature type="domain" description="HTH gntR-type" evidence="7">
    <location>
        <begin position="22"/>
        <end position="90"/>
    </location>
</feature>
<keyword evidence="2" id="KW-0663">Pyridoxal phosphate</keyword>
<gene>
    <name evidence="8" type="ORF">E0H75_21480</name>
</gene>
<dbReference type="CDD" id="cd07377">
    <property type="entry name" value="WHTH_GntR"/>
    <property type="match status" value="1"/>
</dbReference>
<keyword evidence="5" id="KW-0804">Transcription</keyword>
<dbReference type="GO" id="GO:0030170">
    <property type="term" value="F:pyridoxal phosphate binding"/>
    <property type="evidence" value="ECO:0007669"/>
    <property type="project" value="InterPro"/>
</dbReference>
<dbReference type="PANTHER" id="PTHR46577:SF1">
    <property type="entry name" value="HTH-TYPE TRANSCRIPTIONAL REGULATORY PROTEIN GABR"/>
    <property type="match status" value="1"/>
</dbReference>
<dbReference type="AlphaFoldDB" id="A0A4R0JV93"/>
<evidence type="ECO:0000256" key="2">
    <source>
        <dbReference type="ARBA" id="ARBA00022898"/>
    </source>
</evidence>
<keyword evidence="3" id="KW-0805">Transcription regulation</keyword>
<keyword evidence="9" id="KW-1185">Reference proteome</keyword>
<dbReference type="GO" id="GO:0003700">
    <property type="term" value="F:DNA-binding transcription factor activity"/>
    <property type="evidence" value="ECO:0007669"/>
    <property type="project" value="InterPro"/>
</dbReference>
<dbReference type="SUPFAM" id="SSF53383">
    <property type="entry name" value="PLP-dependent transferases"/>
    <property type="match status" value="1"/>
</dbReference>
<dbReference type="Pfam" id="PF00392">
    <property type="entry name" value="GntR"/>
    <property type="match status" value="1"/>
</dbReference>
<keyword evidence="8" id="KW-0808">Transferase</keyword>
<dbReference type="InterPro" id="IPR015424">
    <property type="entry name" value="PyrdxlP-dep_Trfase"/>
</dbReference>
<dbReference type="PROSITE" id="PS50949">
    <property type="entry name" value="HTH_GNTR"/>
    <property type="match status" value="1"/>
</dbReference>
<dbReference type="EMBL" id="SJKD01000004">
    <property type="protein sequence ID" value="TCC49108.1"/>
    <property type="molecule type" value="Genomic_DNA"/>
</dbReference>
<evidence type="ECO:0000256" key="6">
    <source>
        <dbReference type="SAM" id="MobiDB-lite"/>
    </source>
</evidence>
<dbReference type="InterPro" id="IPR036388">
    <property type="entry name" value="WH-like_DNA-bd_sf"/>
</dbReference>
<dbReference type="CDD" id="cd00609">
    <property type="entry name" value="AAT_like"/>
    <property type="match status" value="1"/>
</dbReference>
<dbReference type="InterPro" id="IPR000524">
    <property type="entry name" value="Tscrpt_reg_HTH_GntR"/>
</dbReference>
<evidence type="ECO:0000256" key="4">
    <source>
        <dbReference type="ARBA" id="ARBA00023125"/>
    </source>
</evidence>
<protein>
    <submittedName>
        <fullName evidence="8">PLP-dependent aminotransferase family protein</fullName>
    </submittedName>
</protein>
<evidence type="ECO:0000313" key="8">
    <source>
        <dbReference type="EMBL" id="TCC49108.1"/>
    </source>
</evidence>
<feature type="compositionally biased region" description="Basic and acidic residues" evidence="6">
    <location>
        <begin position="93"/>
        <end position="106"/>
    </location>
</feature>
<comment type="caution">
    <text evidence="8">The sequence shown here is derived from an EMBL/GenBank/DDBJ whole genome shotgun (WGS) entry which is preliminary data.</text>
</comment>
<name>A0A4R0JV93_9ACTN</name>
<feature type="region of interest" description="Disordered" evidence="6">
    <location>
        <begin position="88"/>
        <end position="107"/>
    </location>
</feature>
<dbReference type="OrthoDB" id="9784718at2"/>
<evidence type="ECO:0000259" key="7">
    <source>
        <dbReference type="PROSITE" id="PS50949"/>
    </source>
</evidence>
<reference evidence="8 9" key="1">
    <citation type="submission" date="2019-02" db="EMBL/GenBank/DDBJ databases">
        <title>Kribbella capetownensis sp. nov. and Kribbella speibonae sp. nov., isolated from soil.</title>
        <authorList>
            <person name="Curtis S.M."/>
            <person name="Norton I."/>
            <person name="Everest G.J."/>
            <person name="Meyers P.R."/>
        </authorList>
    </citation>
    <scope>NUCLEOTIDE SEQUENCE [LARGE SCALE GENOMIC DNA]</scope>
    <source>
        <strain evidence="8 9">YM53</strain>
    </source>
</reference>
<dbReference type="InterPro" id="IPR036390">
    <property type="entry name" value="WH_DNA-bd_sf"/>
</dbReference>
<comment type="similarity">
    <text evidence="1">In the C-terminal section; belongs to the class-I pyridoxal-phosphate-dependent aminotransferase family.</text>
</comment>
<dbReference type="GO" id="GO:0008483">
    <property type="term" value="F:transaminase activity"/>
    <property type="evidence" value="ECO:0007669"/>
    <property type="project" value="UniProtKB-KW"/>
</dbReference>
<dbReference type="Proteomes" id="UP000293342">
    <property type="component" value="Unassembled WGS sequence"/>
</dbReference>
<dbReference type="Gene3D" id="1.10.10.10">
    <property type="entry name" value="Winged helix-like DNA-binding domain superfamily/Winged helix DNA-binding domain"/>
    <property type="match status" value="1"/>
</dbReference>
<dbReference type="InterPro" id="IPR051446">
    <property type="entry name" value="HTH_trans_reg/aminotransferase"/>
</dbReference>
<dbReference type="PANTHER" id="PTHR46577">
    <property type="entry name" value="HTH-TYPE TRANSCRIPTIONAL REGULATORY PROTEIN GABR"/>
    <property type="match status" value="1"/>
</dbReference>
<dbReference type="Gene3D" id="3.40.640.10">
    <property type="entry name" value="Type I PLP-dependent aspartate aminotransferase-like (Major domain)"/>
    <property type="match status" value="1"/>
</dbReference>
<accession>A0A4R0JV93</accession>
<keyword evidence="4" id="KW-0238">DNA-binding</keyword>
<keyword evidence="8" id="KW-0032">Aminotransferase</keyword>
<evidence type="ECO:0000256" key="5">
    <source>
        <dbReference type="ARBA" id="ARBA00023163"/>
    </source>
</evidence>
<organism evidence="8 9">
    <name type="scientific">Kribbella capetownensis</name>
    <dbReference type="NCBI Taxonomy" id="1572659"/>
    <lineage>
        <taxon>Bacteria</taxon>
        <taxon>Bacillati</taxon>
        <taxon>Actinomycetota</taxon>
        <taxon>Actinomycetes</taxon>
        <taxon>Propionibacteriales</taxon>
        <taxon>Kribbellaceae</taxon>
        <taxon>Kribbella</taxon>
    </lineage>
</organism>
<sequence length="474" mass="50893">MAIQWSGLGPALLLPLDRSRPEPLRVQLETGLREAIRDGRLSIGERLPSSRELARTLGVSRGLVQECFSQLQAEGYLTSQVGSATRVAANAHKSPDGNTEVRRDAATHPPEPRLLADFLPAVPDLASFPRTDWAWAVQQACRDAPNAALGYGDHQGNEVLRSVLAGYLARVRGAAARPERLVVCAGFCQGLNLVLKALADKGVTKVAFEDPGYDETSTLAMAWAGLTDLVRVPVDSQGIDVAALRASGAQAVVLTPAHQWPTGVVLSPERRHALVNWATSTAGWIVEDDYDAEFRYDREPVGVVQGLAPDRVFAVGTVSKSLAPAVRLGWVLCPSTMLEAVADQKNALDRGCPGIDQLALARLMESGRYDRHLRKARAMYGARRMVLLDALSEHAKGMPVTGLAAGFHAVAHLPADFDEIEVRAAARARSVGLYGMSTQRSSRATTPGQLILGFGNVSDRTIRSGIAKISDLLI</sequence>
<evidence type="ECO:0000256" key="3">
    <source>
        <dbReference type="ARBA" id="ARBA00023015"/>
    </source>
</evidence>
<dbReference type="SMART" id="SM00345">
    <property type="entry name" value="HTH_GNTR"/>
    <property type="match status" value="1"/>
</dbReference>